<keyword evidence="1 3" id="KW-0238">DNA-binding</keyword>
<keyword evidence="4" id="KW-1185">Reference proteome</keyword>
<dbReference type="InterPro" id="IPR041607">
    <property type="entry name" value="HU-HIG"/>
</dbReference>
<dbReference type="SUPFAM" id="SSF47729">
    <property type="entry name" value="IHF-like DNA-binding proteins"/>
    <property type="match status" value="1"/>
</dbReference>
<dbReference type="GO" id="GO:0003677">
    <property type="term" value="F:DNA binding"/>
    <property type="evidence" value="ECO:0007669"/>
    <property type="project" value="UniProtKB-KW"/>
</dbReference>
<proteinExistence type="predicted"/>
<reference evidence="3 4" key="1">
    <citation type="submission" date="2021-01" db="EMBL/GenBank/DDBJ databases">
        <title>Aequorivita sp. strain KX20305, a bacterium isolated from the sediment collected at a cold seep field in South China Sea.</title>
        <authorList>
            <person name="Zhang H."/>
            <person name="Li C."/>
        </authorList>
    </citation>
    <scope>NUCLEOTIDE SEQUENCE [LARGE SCALE GENOMIC DNA]</scope>
    <source>
        <strain evidence="3 4">KX20305</strain>
    </source>
</reference>
<protein>
    <submittedName>
        <fullName evidence="3">DNA-binding protein</fullName>
    </submittedName>
</protein>
<feature type="domain" description="HU" evidence="2">
    <location>
        <begin position="5"/>
        <end position="120"/>
    </location>
</feature>
<evidence type="ECO:0000313" key="3">
    <source>
        <dbReference type="EMBL" id="QQX76796.1"/>
    </source>
</evidence>
<organism evidence="3 4">
    <name type="scientific">Aequorivita iocasae</name>
    <dbReference type="NCBI Taxonomy" id="2803865"/>
    <lineage>
        <taxon>Bacteria</taxon>
        <taxon>Pseudomonadati</taxon>
        <taxon>Bacteroidota</taxon>
        <taxon>Flavobacteriia</taxon>
        <taxon>Flavobacteriales</taxon>
        <taxon>Flavobacteriaceae</taxon>
        <taxon>Aequorivita</taxon>
    </lineage>
</organism>
<evidence type="ECO:0000313" key="4">
    <source>
        <dbReference type="Proteomes" id="UP000629420"/>
    </source>
</evidence>
<gene>
    <name evidence="3" type="ORF">JK629_00545</name>
</gene>
<dbReference type="EMBL" id="CP068439">
    <property type="protein sequence ID" value="QQX76796.1"/>
    <property type="molecule type" value="Genomic_DNA"/>
</dbReference>
<dbReference type="InterPro" id="IPR010992">
    <property type="entry name" value="IHF-like_DNA-bd_dom_sf"/>
</dbReference>
<evidence type="ECO:0000259" key="2">
    <source>
        <dbReference type="Pfam" id="PF18291"/>
    </source>
</evidence>
<dbReference type="Proteomes" id="UP000629420">
    <property type="component" value="Chromosome"/>
</dbReference>
<name>A0ABX7DT70_9FLAO</name>
<dbReference type="RefSeq" id="WP_202336665.1">
    <property type="nucleotide sequence ID" value="NZ_CP068439.1"/>
</dbReference>
<dbReference type="Pfam" id="PF18291">
    <property type="entry name" value="HU-HIG"/>
    <property type="match status" value="1"/>
</dbReference>
<sequence>MINIKAIPRGNPQDVNAPAKFYAHAIATGEVSLERLAYLVSNQCTVRESDCYAVLLAMMHNVADELSQGRIVDMGVLGRFQVGVRSEGLDAAADVSTAAVRSAHLNFRPGKRLRKTLATLEYKLIDG</sequence>
<accession>A0ABX7DT70</accession>
<evidence type="ECO:0000256" key="1">
    <source>
        <dbReference type="ARBA" id="ARBA00023125"/>
    </source>
</evidence>